<protein>
    <submittedName>
        <fullName evidence="1">Uncharacterized protein</fullName>
    </submittedName>
</protein>
<accession>A0A9Q0L9K1</accession>
<evidence type="ECO:0000313" key="1">
    <source>
        <dbReference type="EMBL" id="KAJ5068842.1"/>
    </source>
</evidence>
<keyword evidence="2" id="KW-1185">Reference proteome</keyword>
<proteinExistence type="predicted"/>
<dbReference type="EMBL" id="JAPDFW010000112">
    <property type="protein sequence ID" value="KAJ5068842.1"/>
    <property type="molecule type" value="Genomic_DNA"/>
</dbReference>
<gene>
    <name evidence="1" type="ORF">M0811_12148</name>
</gene>
<sequence>MNEIIFFGSNQSPTLLKNKPNIITKPIQFKFENENENENENDNEKQIKQISTGNFSTIFLFKNGKAIEYLTENDSKPNPKKIQIEENIQKLAIGYYNQAILTIEGNVFAKGKDINPKIQINLSISHH</sequence>
<dbReference type="AlphaFoldDB" id="A0A9Q0L9K1"/>
<dbReference type="Proteomes" id="UP001149090">
    <property type="component" value="Unassembled WGS sequence"/>
</dbReference>
<dbReference type="InterPro" id="IPR009091">
    <property type="entry name" value="RCC1/BLIP-II"/>
</dbReference>
<reference evidence="1" key="1">
    <citation type="submission" date="2022-10" db="EMBL/GenBank/DDBJ databases">
        <title>Novel sulphate-reducing endosymbionts in the free-living metamonad Anaeramoeba.</title>
        <authorList>
            <person name="Jerlstrom-Hultqvist J."/>
            <person name="Cepicka I."/>
            <person name="Gallot-Lavallee L."/>
            <person name="Salas-Leiva D."/>
            <person name="Curtis B.A."/>
            <person name="Zahonova K."/>
            <person name="Pipaliya S."/>
            <person name="Dacks J."/>
            <person name="Roger A.J."/>
        </authorList>
    </citation>
    <scope>NUCLEOTIDE SEQUENCE</scope>
    <source>
        <strain evidence="1">BMAN</strain>
    </source>
</reference>
<evidence type="ECO:0000313" key="2">
    <source>
        <dbReference type="Proteomes" id="UP001149090"/>
    </source>
</evidence>
<organism evidence="1 2">
    <name type="scientific">Anaeramoeba ignava</name>
    <name type="common">Anaerobic marine amoeba</name>
    <dbReference type="NCBI Taxonomy" id="1746090"/>
    <lineage>
        <taxon>Eukaryota</taxon>
        <taxon>Metamonada</taxon>
        <taxon>Anaeramoebidae</taxon>
        <taxon>Anaeramoeba</taxon>
    </lineage>
</organism>
<dbReference type="Gene3D" id="2.130.10.30">
    <property type="entry name" value="Regulator of chromosome condensation 1/beta-lactamase-inhibitor protein II"/>
    <property type="match status" value="1"/>
</dbReference>
<dbReference type="SUPFAM" id="SSF50985">
    <property type="entry name" value="RCC1/BLIP-II"/>
    <property type="match status" value="1"/>
</dbReference>
<name>A0A9Q0L9K1_ANAIG</name>
<comment type="caution">
    <text evidence="1">The sequence shown here is derived from an EMBL/GenBank/DDBJ whole genome shotgun (WGS) entry which is preliminary data.</text>
</comment>